<proteinExistence type="predicted"/>
<dbReference type="PANTHER" id="PTHR46033:SF8">
    <property type="entry name" value="PROTEIN MAINTENANCE OF MERISTEMS-LIKE"/>
    <property type="match status" value="1"/>
</dbReference>
<gene>
    <name evidence="2" type="ORF">Gotri_015780</name>
</gene>
<keyword evidence="3" id="KW-1185">Reference proteome</keyword>
<protein>
    <recommendedName>
        <fullName evidence="1">Aminotransferase-like plant mobile domain-containing protein</fullName>
    </recommendedName>
</protein>
<dbReference type="InterPro" id="IPR044824">
    <property type="entry name" value="MAIN-like"/>
</dbReference>
<dbReference type="GO" id="GO:0010073">
    <property type="term" value="P:meristem maintenance"/>
    <property type="evidence" value="ECO:0007669"/>
    <property type="project" value="InterPro"/>
</dbReference>
<evidence type="ECO:0000259" key="1">
    <source>
        <dbReference type="Pfam" id="PF10536"/>
    </source>
</evidence>
<dbReference type="Pfam" id="PF10536">
    <property type="entry name" value="PMD"/>
    <property type="match status" value="1"/>
</dbReference>
<dbReference type="PANTHER" id="PTHR46033">
    <property type="entry name" value="PROTEIN MAIN-LIKE 2"/>
    <property type="match status" value="1"/>
</dbReference>
<dbReference type="InterPro" id="IPR019557">
    <property type="entry name" value="AminoTfrase-like_pln_mobile"/>
</dbReference>
<name>A0A7J9E1E9_9ROSI</name>
<dbReference type="Proteomes" id="UP000593568">
    <property type="component" value="Unassembled WGS sequence"/>
</dbReference>
<evidence type="ECO:0000313" key="2">
    <source>
        <dbReference type="EMBL" id="MBA0766771.1"/>
    </source>
</evidence>
<feature type="domain" description="Aminotransferase-like plant mobile" evidence="1">
    <location>
        <begin position="18"/>
        <end position="63"/>
    </location>
</feature>
<reference evidence="2 3" key="1">
    <citation type="journal article" date="2019" name="Genome Biol. Evol.">
        <title>Insights into the evolution of the New World diploid cottons (Gossypium, subgenus Houzingenia) based on genome sequencing.</title>
        <authorList>
            <person name="Grover C.E."/>
            <person name="Arick M.A. 2nd"/>
            <person name="Thrash A."/>
            <person name="Conover J.L."/>
            <person name="Sanders W.S."/>
            <person name="Peterson D.G."/>
            <person name="Frelichowski J.E."/>
            <person name="Scheffler J.A."/>
            <person name="Scheffler B.E."/>
            <person name="Wendel J.F."/>
        </authorList>
    </citation>
    <scope>NUCLEOTIDE SEQUENCE [LARGE SCALE GENOMIC DNA]</scope>
    <source>
        <strain evidence="2">8</strain>
        <tissue evidence="2">Leaf</tissue>
    </source>
</reference>
<dbReference type="AlphaFoldDB" id="A0A7J9E1E9"/>
<dbReference type="EMBL" id="JABEZW010000006">
    <property type="protein sequence ID" value="MBA0766771.1"/>
    <property type="molecule type" value="Genomic_DNA"/>
</dbReference>
<accession>A0A7J9E1E9</accession>
<evidence type="ECO:0000313" key="3">
    <source>
        <dbReference type="Proteomes" id="UP000593568"/>
    </source>
</evidence>
<comment type="caution">
    <text evidence="2">The sequence shown here is derived from an EMBL/GenBank/DDBJ whole genome shotgun (WGS) entry which is preliminary data.</text>
</comment>
<sequence length="63" mass="7329">MSGPPSPLIENYLREAGFWHVVTIGRRCKLDSKFICALIERWRPETHTFYLSCEECTIALEDV</sequence>
<organism evidence="2 3">
    <name type="scientific">Gossypium trilobum</name>
    <dbReference type="NCBI Taxonomy" id="34281"/>
    <lineage>
        <taxon>Eukaryota</taxon>
        <taxon>Viridiplantae</taxon>
        <taxon>Streptophyta</taxon>
        <taxon>Embryophyta</taxon>
        <taxon>Tracheophyta</taxon>
        <taxon>Spermatophyta</taxon>
        <taxon>Magnoliopsida</taxon>
        <taxon>eudicotyledons</taxon>
        <taxon>Gunneridae</taxon>
        <taxon>Pentapetalae</taxon>
        <taxon>rosids</taxon>
        <taxon>malvids</taxon>
        <taxon>Malvales</taxon>
        <taxon>Malvaceae</taxon>
        <taxon>Malvoideae</taxon>
        <taxon>Gossypium</taxon>
    </lineage>
</organism>